<evidence type="ECO:0000313" key="2">
    <source>
        <dbReference type="EMBL" id="KAF1968667.1"/>
    </source>
</evidence>
<feature type="compositionally biased region" description="Acidic residues" evidence="1">
    <location>
        <begin position="33"/>
        <end position="50"/>
    </location>
</feature>
<gene>
    <name evidence="2" type="ORF">BU23DRAFT_583176</name>
</gene>
<dbReference type="AlphaFoldDB" id="A0A6A5V5S5"/>
<dbReference type="GO" id="GO:0016593">
    <property type="term" value="C:Cdc73/Paf1 complex"/>
    <property type="evidence" value="ECO:0007669"/>
    <property type="project" value="InterPro"/>
</dbReference>
<feature type="compositionally biased region" description="Acidic residues" evidence="1">
    <location>
        <begin position="401"/>
        <end position="418"/>
    </location>
</feature>
<dbReference type="GO" id="GO:0032968">
    <property type="term" value="P:positive regulation of transcription elongation by RNA polymerase II"/>
    <property type="evidence" value="ECO:0007669"/>
    <property type="project" value="TreeGrafter"/>
</dbReference>
<dbReference type="PANTHER" id="PTHR23146:SF0">
    <property type="entry name" value="RNA POLYMERASE-ASSOCIATED PROTEIN LEO1"/>
    <property type="match status" value="1"/>
</dbReference>
<dbReference type="GO" id="GO:1990269">
    <property type="term" value="F:RNA polymerase II C-terminal domain phosphoserine binding"/>
    <property type="evidence" value="ECO:0007669"/>
    <property type="project" value="TreeGrafter"/>
</dbReference>
<dbReference type="Pfam" id="PF04004">
    <property type="entry name" value="Leo1"/>
    <property type="match status" value="1"/>
</dbReference>
<feature type="region of interest" description="Disordered" evidence="1">
    <location>
        <begin position="305"/>
        <end position="464"/>
    </location>
</feature>
<feature type="compositionally biased region" description="Basic residues" evidence="1">
    <location>
        <begin position="355"/>
        <end position="365"/>
    </location>
</feature>
<dbReference type="InterPro" id="IPR007149">
    <property type="entry name" value="Leo1"/>
</dbReference>
<evidence type="ECO:0000256" key="1">
    <source>
        <dbReference type="SAM" id="MobiDB-lite"/>
    </source>
</evidence>
<dbReference type="OrthoDB" id="20844at2759"/>
<dbReference type="PANTHER" id="PTHR23146">
    <property type="entry name" value="LEO1 PROTEIN"/>
    <property type="match status" value="1"/>
</dbReference>
<proteinExistence type="predicted"/>
<keyword evidence="3" id="KW-1185">Reference proteome</keyword>
<dbReference type="Proteomes" id="UP000800036">
    <property type="component" value="Unassembled WGS sequence"/>
</dbReference>
<evidence type="ECO:0008006" key="4">
    <source>
        <dbReference type="Google" id="ProtNLM"/>
    </source>
</evidence>
<evidence type="ECO:0000313" key="3">
    <source>
        <dbReference type="Proteomes" id="UP000800036"/>
    </source>
</evidence>
<name>A0A6A5V5S5_9PLEO</name>
<dbReference type="EMBL" id="ML976718">
    <property type="protein sequence ID" value="KAF1968667.1"/>
    <property type="molecule type" value="Genomic_DNA"/>
</dbReference>
<feature type="compositionally biased region" description="Polar residues" evidence="1">
    <location>
        <begin position="77"/>
        <end position="90"/>
    </location>
</feature>
<feature type="compositionally biased region" description="Basic and acidic residues" evidence="1">
    <location>
        <begin position="305"/>
        <end position="330"/>
    </location>
</feature>
<feature type="region of interest" description="Disordered" evidence="1">
    <location>
        <begin position="1"/>
        <end position="99"/>
    </location>
</feature>
<accession>A0A6A5V5S5</accession>
<sequence>MSDHSNALSDDEDFAGNAPVVEEEEAGTSANVEDSENLDDDLFGDDDDADQPPAQRKLDDEELDSGDDENRNDRALQDTSDVETQNQNFTFEDAEIARHAVPEPSDGELYLLKIPIFMSLDPTGFSHKTFQPPTTDHHSTKPASDHFSAYNTAMTTIRWRRSPSDHSKLQSNARILRWSDGSLTLQHANDPANQYEINAQMLAPPQSNPVVPTPTMVKGRRRDDQNKESYTYLVAPCEGPNVLRVTNKFTTYLSVAATANTKDVALEKLQNDLAAAASRGRDDANQAISFIDVQEDPELRRQREEVQFKERLKQQRARERHAQKEQERSSRVLGKSRGGYGLDADMLEGGEGRRRTGAKKSRAQARRGQDWSEEDEDEAYARRGTKEDEYEDSDGFIAHSDEEEEVVEDDEDEDDGIIEEGRSRQPRDTQSPKRNRADDDDEDEDVRAPAKKRRVVIDDDEDDE</sequence>
<feature type="compositionally biased region" description="Basic and acidic residues" evidence="1">
    <location>
        <begin position="419"/>
        <end position="437"/>
    </location>
</feature>
<dbReference type="GO" id="GO:0006368">
    <property type="term" value="P:transcription elongation by RNA polymerase II"/>
    <property type="evidence" value="ECO:0007669"/>
    <property type="project" value="InterPro"/>
</dbReference>
<protein>
    <recommendedName>
        <fullName evidence="4">Leo1-domain-containing protein</fullName>
    </recommendedName>
</protein>
<organism evidence="2 3">
    <name type="scientific">Bimuria novae-zelandiae CBS 107.79</name>
    <dbReference type="NCBI Taxonomy" id="1447943"/>
    <lineage>
        <taxon>Eukaryota</taxon>
        <taxon>Fungi</taxon>
        <taxon>Dikarya</taxon>
        <taxon>Ascomycota</taxon>
        <taxon>Pezizomycotina</taxon>
        <taxon>Dothideomycetes</taxon>
        <taxon>Pleosporomycetidae</taxon>
        <taxon>Pleosporales</taxon>
        <taxon>Massarineae</taxon>
        <taxon>Didymosphaeriaceae</taxon>
        <taxon>Bimuria</taxon>
    </lineage>
</organism>
<reference evidence="2" key="1">
    <citation type="journal article" date="2020" name="Stud. Mycol.">
        <title>101 Dothideomycetes genomes: a test case for predicting lifestyles and emergence of pathogens.</title>
        <authorList>
            <person name="Haridas S."/>
            <person name="Albert R."/>
            <person name="Binder M."/>
            <person name="Bloem J."/>
            <person name="Labutti K."/>
            <person name="Salamov A."/>
            <person name="Andreopoulos B."/>
            <person name="Baker S."/>
            <person name="Barry K."/>
            <person name="Bills G."/>
            <person name="Bluhm B."/>
            <person name="Cannon C."/>
            <person name="Castanera R."/>
            <person name="Culley D."/>
            <person name="Daum C."/>
            <person name="Ezra D."/>
            <person name="Gonzalez J."/>
            <person name="Henrissat B."/>
            <person name="Kuo A."/>
            <person name="Liang C."/>
            <person name="Lipzen A."/>
            <person name="Lutzoni F."/>
            <person name="Magnuson J."/>
            <person name="Mondo S."/>
            <person name="Nolan M."/>
            <person name="Ohm R."/>
            <person name="Pangilinan J."/>
            <person name="Park H.-J."/>
            <person name="Ramirez L."/>
            <person name="Alfaro M."/>
            <person name="Sun H."/>
            <person name="Tritt A."/>
            <person name="Yoshinaga Y."/>
            <person name="Zwiers L.-H."/>
            <person name="Turgeon B."/>
            <person name="Goodwin S."/>
            <person name="Spatafora J."/>
            <person name="Crous P."/>
            <person name="Grigoriev I."/>
        </authorList>
    </citation>
    <scope>NUCLEOTIDE SEQUENCE</scope>
    <source>
        <strain evidence="2">CBS 107.79</strain>
    </source>
</reference>